<feature type="compositionally biased region" description="Basic residues" evidence="1">
    <location>
        <begin position="617"/>
        <end position="632"/>
    </location>
</feature>
<name>A0A6J4HIY1_9ACTN</name>
<feature type="region of interest" description="Disordered" evidence="1">
    <location>
        <begin position="100"/>
        <end position="208"/>
    </location>
</feature>
<feature type="compositionally biased region" description="Basic and acidic residues" evidence="1">
    <location>
        <begin position="572"/>
        <end position="586"/>
    </location>
</feature>
<dbReference type="EMBL" id="CADCTP010000063">
    <property type="protein sequence ID" value="CAA9223364.1"/>
    <property type="molecule type" value="Genomic_DNA"/>
</dbReference>
<feature type="region of interest" description="Disordered" evidence="1">
    <location>
        <begin position="220"/>
        <end position="292"/>
    </location>
</feature>
<feature type="compositionally biased region" description="Basic and acidic residues" evidence="1">
    <location>
        <begin position="470"/>
        <end position="479"/>
    </location>
</feature>
<feature type="compositionally biased region" description="Basic residues" evidence="1">
    <location>
        <begin position="445"/>
        <end position="456"/>
    </location>
</feature>
<feature type="compositionally biased region" description="Basic residues" evidence="1">
    <location>
        <begin position="166"/>
        <end position="185"/>
    </location>
</feature>
<proteinExistence type="predicted"/>
<dbReference type="AlphaFoldDB" id="A0A6J4HIY1"/>
<dbReference type="GO" id="GO:0004798">
    <property type="term" value="F:dTMP kinase activity"/>
    <property type="evidence" value="ECO:0007669"/>
    <property type="project" value="UniProtKB-EC"/>
</dbReference>
<feature type="compositionally biased region" description="Basic residues" evidence="1">
    <location>
        <begin position="29"/>
        <end position="46"/>
    </location>
</feature>
<feature type="compositionally biased region" description="Low complexity" evidence="1">
    <location>
        <begin position="427"/>
        <end position="444"/>
    </location>
</feature>
<sequence length="675" mass="73582">ARLPPAVARHVVLQLRRLAGPAGHDGAGRRARRRLRGGQLRPRRRAGGPAAAGGGVRPAGRGVRRPVRPAQAHGRLRRAAVRPVRVDPAGRHAVVAVHRDLPHRVRQPVLDPGQGGLRPQPGPAGPAGGGQPGQPGHDVRDHPRRRGPRLLPARPADRRAGGVLRLLRRQPGRPRALHQRPHLPRLRADRAQHPADQRPVRRVGRAVAERVPAGRRGLEVRRALRARARAGRRHPRRVRRRRGGDRHRQDVRGQPRRRRRGVRDALRRRLRRPRPGHGARSPGGPGPVPAAPVRAVDRVRRCLPGAGRPHAARGAQRHLRDRRRLRRRHRLPLRGDPARPGGHRRGARADVRVRAVAGPHRPDPDAGRGAVPGRAAAAADGRPRRPGLHRRRQPDPAGRGRPARHRRRHRVLPADGRPQRHAGRPGRGQCAAQGHHHAAPAVPGRHAHRVRGRRGVRQVQPGDPAGGVADRARGRGHRDARARRHRLRRPDPRHPARLPGRLADAARRGAAVRRRPGPPRGHRDPPGAGPRRRGHHRPVRRLLARLPGRRPVPVDRRHTPALPLGHRRAAARPHDPARRGPGDRPGARPRGRPRARPPGAGVAGVPPAGAAGLPVAGRRRPRPLPGRRRRPAAGRGGHADPGGRRQAAGGPDRGAVPGAVGHRHRAPAAVARPPV</sequence>
<feature type="region of interest" description="Disordered" evidence="1">
    <location>
        <begin position="21"/>
        <end position="84"/>
    </location>
</feature>
<protein>
    <submittedName>
        <fullName evidence="2">Thymidylate kinase</fullName>
        <ecNumber evidence="2">2.7.4.9</ecNumber>
    </submittedName>
</protein>
<evidence type="ECO:0000256" key="1">
    <source>
        <dbReference type="SAM" id="MobiDB-lite"/>
    </source>
</evidence>
<feature type="compositionally biased region" description="Low complexity" evidence="1">
    <location>
        <begin position="304"/>
        <end position="314"/>
    </location>
</feature>
<feature type="compositionally biased region" description="Basic residues" evidence="1">
    <location>
        <begin position="268"/>
        <end position="277"/>
    </location>
</feature>
<feature type="non-terminal residue" evidence="2">
    <location>
        <position position="1"/>
    </location>
</feature>
<feature type="compositionally biased region" description="Low complexity" evidence="1">
    <location>
        <begin position="597"/>
        <end position="616"/>
    </location>
</feature>
<feature type="compositionally biased region" description="Low complexity" evidence="1">
    <location>
        <begin position="367"/>
        <end position="380"/>
    </location>
</feature>
<gene>
    <name evidence="2" type="ORF">AVDCRST_MAG41-616</name>
</gene>
<dbReference type="EC" id="2.7.4.9" evidence="2"/>
<feature type="region of interest" description="Disordered" evidence="1">
    <location>
        <begin position="304"/>
        <end position="675"/>
    </location>
</feature>
<accession>A0A6J4HIY1</accession>
<reference evidence="2" key="1">
    <citation type="submission" date="2020-02" db="EMBL/GenBank/DDBJ databases">
        <authorList>
            <person name="Meier V. D."/>
        </authorList>
    </citation>
    <scope>NUCLEOTIDE SEQUENCE</scope>
    <source>
        <strain evidence="2">AVDCRST_MAG41</strain>
    </source>
</reference>
<keyword evidence="2" id="KW-0418">Kinase</keyword>
<feature type="compositionally biased region" description="Basic residues" evidence="1">
    <location>
        <begin position="401"/>
        <end position="411"/>
    </location>
</feature>
<organism evidence="2">
    <name type="scientific">uncultured Mycobacteriales bacterium</name>
    <dbReference type="NCBI Taxonomy" id="581187"/>
    <lineage>
        <taxon>Bacteria</taxon>
        <taxon>Bacillati</taxon>
        <taxon>Actinomycetota</taxon>
        <taxon>Actinomycetes</taxon>
        <taxon>Mycobacteriales</taxon>
        <taxon>environmental samples</taxon>
    </lineage>
</organism>
<feature type="compositionally biased region" description="Basic residues" evidence="1">
    <location>
        <begin position="315"/>
        <end position="332"/>
    </location>
</feature>
<feature type="compositionally biased region" description="Basic residues" evidence="1">
    <location>
        <begin position="223"/>
        <end position="245"/>
    </location>
</feature>
<feature type="compositionally biased region" description="Basic residues" evidence="1">
    <location>
        <begin position="530"/>
        <end position="543"/>
    </location>
</feature>
<feature type="non-terminal residue" evidence="2">
    <location>
        <position position="675"/>
    </location>
</feature>
<feature type="compositionally biased region" description="Basic and acidic residues" evidence="1">
    <location>
        <begin position="186"/>
        <end position="199"/>
    </location>
</feature>
<keyword evidence="2" id="KW-0808">Transferase</keyword>
<feature type="compositionally biased region" description="Low complexity" evidence="1">
    <location>
        <begin position="457"/>
        <end position="469"/>
    </location>
</feature>
<evidence type="ECO:0000313" key="2">
    <source>
        <dbReference type="EMBL" id="CAA9223364.1"/>
    </source>
</evidence>